<feature type="compositionally biased region" description="Low complexity" evidence="1">
    <location>
        <begin position="181"/>
        <end position="192"/>
    </location>
</feature>
<dbReference type="InterPro" id="IPR011990">
    <property type="entry name" value="TPR-like_helical_dom_sf"/>
</dbReference>
<dbReference type="SMART" id="SM00670">
    <property type="entry name" value="PINc"/>
    <property type="match status" value="1"/>
</dbReference>
<dbReference type="SUPFAM" id="SSF48452">
    <property type="entry name" value="TPR-like"/>
    <property type="match status" value="1"/>
</dbReference>
<evidence type="ECO:0000313" key="4">
    <source>
        <dbReference type="Proteomes" id="UP001050691"/>
    </source>
</evidence>
<feature type="compositionally biased region" description="Polar residues" evidence="1">
    <location>
        <begin position="72"/>
        <end position="89"/>
    </location>
</feature>
<dbReference type="InterPro" id="IPR018834">
    <property type="entry name" value="DNA/RNA-bd_Est1-type"/>
</dbReference>
<dbReference type="GO" id="GO:0000184">
    <property type="term" value="P:nuclear-transcribed mRNA catabolic process, nonsense-mediated decay"/>
    <property type="evidence" value="ECO:0007669"/>
    <property type="project" value="TreeGrafter"/>
</dbReference>
<gene>
    <name evidence="3" type="ORF">Clacol_006630</name>
</gene>
<feature type="region of interest" description="Disordered" evidence="1">
    <location>
        <begin position="614"/>
        <end position="651"/>
    </location>
</feature>
<feature type="region of interest" description="Disordered" evidence="1">
    <location>
        <begin position="786"/>
        <end position="812"/>
    </location>
</feature>
<feature type="compositionally biased region" description="Basic and acidic residues" evidence="1">
    <location>
        <begin position="54"/>
        <end position="71"/>
    </location>
</feature>
<comment type="caution">
    <text evidence="3">The sequence shown here is derived from an EMBL/GenBank/DDBJ whole genome shotgun (WGS) entry which is preliminary data.</text>
</comment>
<feature type="region of interest" description="Disordered" evidence="1">
    <location>
        <begin position="26"/>
        <end position="192"/>
    </location>
</feature>
<feature type="compositionally biased region" description="Basic and acidic residues" evidence="1">
    <location>
        <begin position="614"/>
        <end position="638"/>
    </location>
</feature>
<dbReference type="GO" id="GO:0042162">
    <property type="term" value="F:telomeric DNA binding"/>
    <property type="evidence" value="ECO:0007669"/>
    <property type="project" value="TreeGrafter"/>
</dbReference>
<dbReference type="CDD" id="cd09880">
    <property type="entry name" value="PIN_Smg5-6-like"/>
    <property type="match status" value="1"/>
</dbReference>
<sequence>MADTSSKTRLRKEPELTDLAARLVQLQRKTAGETKPRAKADRPQVPLLSPKLTELPKEKPSMKDEFARDNKQQSQRDVFSRNMPVSTTARLYDPKTDSIPSRRTQEQQQQESTSDMDSSSPPKGVLSRPSSHRPEPPPTRRLYDPKRDPPVRFTVLTKPSSTPTEPVKPPASHRSFGDHVSASSTSISSYPPSLGSTNFTLTSASSSSSLFNKSKEDPNSPVVAQLKRLYRAISQAERKVLDAAQDEINTDHTRIMALQTRDQPASHVVDPWAKLITDHKELAELMHSFLTLTLSPQVPVSFHQYPTSYNIPSRLWTNAFHKILESLRRASSASPIALEHLSDLISYAYNFYASLYENPILEQYRLGWLEALGDLARYRMAVSAHMATAPFAERPSELSTHNKGLVIPKDCKSGVNESQNPSVGPAAASALDIEPEREVWRKTARNWYAEALKDVPISGRLHHHLGVVSREGENEELRAVYHFAKSMISSNPFPTARESILVMFTPPAQARRMQPDALVSDLFLLLHGMLFTHIQLDDFAATKARFMERLTLDGAEAREWIMMGLINFVAVFEYGRHDGAIRNATVAAALGFNGADKNVTSVVSRTEELKIVEDDDKKMEIDDAPERDKTGDLTENDTRGSTAPDALHDTQGPSHSFHLALELTFGMLSHVLRNPWRQANAFSKPSLNPYISLLLTCLSSLTKHPKVMSLLEYAIPWHDLTNFLNAVPRSIIDSEFEHSIKSLTHGCVALPEDWCLRGTEWMRRAYERGFWKTDNGGEIAVLDMNEETRGDETDGVIEADEDDSSPKHDDTKSRFVRSLRAGVYLVRAVSGFNYDKIERRWRVEGPLQDKVEQWKAIEQKEREAEELRRTRRIAWDDEDDAMEIDGTNGEEGGEEDSDEEEDSEQVKELKARRRHFRALLASQNGGSLSTSSRRSHRSMPSRSRVPLRVAAGYTILVIDTNILLSSLNIFSQLVESFKWTIIVPLAVVTELDGLAINDSQLGVAARSALDYLVSHLRSHSLSLKVQTSRGNYLSSLVVRREQVDLDDEQSWERNMDDLILRAAIWQDERWTDRSALLKVESPKCDDMSNVAKVVLISFDRNLRLKARSRELNAADEKDMAVILAT</sequence>
<keyword evidence="4" id="KW-1185">Reference proteome</keyword>
<evidence type="ECO:0000256" key="1">
    <source>
        <dbReference type="SAM" id="MobiDB-lite"/>
    </source>
</evidence>
<feature type="compositionally biased region" description="Acidic residues" evidence="1">
    <location>
        <begin position="891"/>
        <end position="903"/>
    </location>
</feature>
<dbReference type="GO" id="GO:0070034">
    <property type="term" value="F:telomerase RNA binding"/>
    <property type="evidence" value="ECO:0007669"/>
    <property type="project" value="TreeGrafter"/>
</dbReference>
<dbReference type="InterPro" id="IPR029060">
    <property type="entry name" value="PIN-like_dom_sf"/>
</dbReference>
<feature type="compositionally biased region" description="Basic and acidic residues" evidence="1">
    <location>
        <begin position="30"/>
        <end position="42"/>
    </location>
</feature>
<feature type="compositionally biased region" description="Basic and acidic residues" evidence="1">
    <location>
        <begin position="141"/>
        <end position="150"/>
    </location>
</feature>
<evidence type="ECO:0000313" key="3">
    <source>
        <dbReference type="EMBL" id="GJJ12388.1"/>
    </source>
</evidence>
<proteinExistence type="predicted"/>
<feature type="compositionally biased region" description="Acidic residues" evidence="1">
    <location>
        <begin position="793"/>
        <end position="803"/>
    </location>
</feature>
<dbReference type="Pfam" id="PF10373">
    <property type="entry name" value="EST1_DNA_bind"/>
    <property type="match status" value="1"/>
</dbReference>
<evidence type="ECO:0000259" key="2">
    <source>
        <dbReference type="SMART" id="SM00670"/>
    </source>
</evidence>
<feature type="region of interest" description="Disordered" evidence="1">
    <location>
        <begin position="878"/>
        <end position="907"/>
    </location>
</feature>
<reference evidence="3" key="1">
    <citation type="submission" date="2021-10" db="EMBL/GenBank/DDBJ databases">
        <title>De novo Genome Assembly of Clathrus columnatus (Basidiomycota, Fungi) Using Illumina and Nanopore Sequence Data.</title>
        <authorList>
            <person name="Ogiso-Tanaka E."/>
            <person name="Itagaki H."/>
            <person name="Hosoya T."/>
            <person name="Hosaka K."/>
        </authorList>
    </citation>
    <scope>NUCLEOTIDE SEQUENCE</scope>
    <source>
        <strain evidence="3">MO-923</strain>
    </source>
</reference>
<name>A0AAV5AI71_9AGAM</name>
<dbReference type="Gene3D" id="3.40.50.1010">
    <property type="entry name" value="5'-nuclease"/>
    <property type="match status" value="1"/>
</dbReference>
<protein>
    <recommendedName>
        <fullName evidence="2">PIN domain-containing protein</fullName>
    </recommendedName>
</protein>
<feature type="compositionally biased region" description="Low complexity" evidence="1">
    <location>
        <begin position="106"/>
        <end position="120"/>
    </location>
</feature>
<dbReference type="PANTHER" id="PTHR15696">
    <property type="entry name" value="SMG-7 SUPPRESSOR WITH MORPHOLOGICAL EFFECT ON GENITALIA PROTEIN 7"/>
    <property type="match status" value="1"/>
</dbReference>
<dbReference type="EMBL" id="BPWL01000007">
    <property type="protein sequence ID" value="GJJ12388.1"/>
    <property type="molecule type" value="Genomic_DNA"/>
</dbReference>
<dbReference type="Pfam" id="PF13638">
    <property type="entry name" value="PIN_4"/>
    <property type="match status" value="1"/>
</dbReference>
<dbReference type="InterPro" id="IPR045153">
    <property type="entry name" value="Est1/Ebs1-like"/>
</dbReference>
<dbReference type="AlphaFoldDB" id="A0AAV5AI71"/>
<dbReference type="GO" id="GO:0005697">
    <property type="term" value="C:telomerase holoenzyme complex"/>
    <property type="evidence" value="ECO:0007669"/>
    <property type="project" value="TreeGrafter"/>
</dbReference>
<dbReference type="Gene3D" id="1.25.40.10">
    <property type="entry name" value="Tetratricopeptide repeat domain"/>
    <property type="match status" value="1"/>
</dbReference>
<dbReference type="PANTHER" id="PTHR15696:SF0">
    <property type="entry name" value="TELOMERASE-BINDING PROTEIN EST1A"/>
    <property type="match status" value="1"/>
</dbReference>
<dbReference type="SUPFAM" id="SSF88723">
    <property type="entry name" value="PIN domain-like"/>
    <property type="match status" value="1"/>
</dbReference>
<dbReference type="GO" id="GO:0004540">
    <property type="term" value="F:RNA nuclease activity"/>
    <property type="evidence" value="ECO:0007669"/>
    <property type="project" value="UniProtKB-ARBA"/>
</dbReference>
<accession>A0AAV5AI71</accession>
<organism evidence="3 4">
    <name type="scientific">Clathrus columnatus</name>
    <dbReference type="NCBI Taxonomy" id="1419009"/>
    <lineage>
        <taxon>Eukaryota</taxon>
        <taxon>Fungi</taxon>
        <taxon>Dikarya</taxon>
        <taxon>Basidiomycota</taxon>
        <taxon>Agaricomycotina</taxon>
        <taxon>Agaricomycetes</taxon>
        <taxon>Phallomycetidae</taxon>
        <taxon>Phallales</taxon>
        <taxon>Clathraceae</taxon>
        <taxon>Clathrus</taxon>
    </lineage>
</organism>
<feature type="domain" description="PIN" evidence="2">
    <location>
        <begin position="954"/>
        <end position="1104"/>
    </location>
</feature>
<dbReference type="Proteomes" id="UP001050691">
    <property type="component" value="Unassembled WGS sequence"/>
</dbReference>
<dbReference type="InterPro" id="IPR002716">
    <property type="entry name" value="PIN_dom"/>
</dbReference>